<evidence type="ECO:0000313" key="2">
    <source>
        <dbReference type="Proteomes" id="UP001138921"/>
    </source>
</evidence>
<reference evidence="1" key="2">
    <citation type="submission" date="2021-03" db="EMBL/GenBank/DDBJ databases">
        <authorList>
            <person name="Artuso I."/>
            <person name="Turrini P."/>
            <person name="Pirolo M."/>
            <person name="Lugli G.A."/>
            <person name="Ventura M."/>
            <person name="Visca P."/>
        </authorList>
    </citation>
    <scope>NUCLEOTIDE SEQUENCE</scope>
    <source>
        <strain evidence="1">LMG 26462</strain>
    </source>
</reference>
<protein>
    <submittedName>
        <fullName evidence="1">Uncharacterized protein</fullName>
    </submittedName>
</protein>
<dbReference type="AlphaFoldDB" id="A0A9X1A9P9"/>
<comment type="caution">
    <text evidence="1">The sequence shown here is derived from an EMBL/GenBank/DDBJ whole genome shotgun (WGS) entry which is preliminary data.</text>
</comment>
<sequence>MTVITIRPAPPTPVPEVVSSRQFKMQLEIDGLTARVEAWVSSQPKLVQIAYVESKAFNRDDPMLRSGFAALGYSSTRVDAFFTAASKL</sequence>
<keyword evidence="2" id="KW-1185">Reference proteome</keyword>
<evidence type="ECO:0000313" key="1">
    <source>
        <dbReference type="EMBL" id="MBT1155728.1"/>
    </source>
</evidence>
<reference evidence="1" key="1">
    <citation type="journal article" date="2021" name="Microorganisms">
        <title>Phylogenomic Reconstruction and Metabolic Potential of the Genus Aminobacter.</title>
        <authorList>
            <person name="Artuso I."/>
            <person name="Turrini P."/>
            <person name="Pirolo M."/>
            <person name="Lugli G.A."/>
            <person name="Ventura M."/>
            <person name="Visca P."/>
        </authorList>
    </citation>
    <scope>NUCLEOTIDE SEQUENCE</scope>
    <source>
        <strain evidence="1">LMG 26462</strain>
    </source>
</reference>
<proteinExistence type="predicted"/>
<accession>A0A9X1A9P9</accession>
<dbReference type="RefSeq" id="WP_214388025.1">
    <property type="nucleotide sequence ID" value="NZ_JAFLWW010000002.1"/>
</dbReference>
<name>A0A9X1A9P9_9HYPH</name>
<organism evidence="1 2">
    <name type="scientific">Aminobacter anthyllidis</name>
    <dbReference type="NCBI Taxonomy" id="1035067"/>
    <lineage>
        <taxon>Bacteria</taxon>
        <taxon>Pseudomonadati</taxon>
        <taxon>Pseudomonadota</taxon>
        <taxon>Alphaproteobacteria</taxon>
        <taxon>Hyphomicrobiales</taxon>
        <taxon>Phyllobacteriaceae</taxon>
        <taxon>Aminobacter</taxon>
    </lineage>
</organism>
<dbReference type="EMBL" id="JAFLWW010000002">
    <property type="protein sequence ID" value="MBT1155728.1"/>
    <property type="molecule type" value="Genomic_DNA"/>
</dbReference>
<gene>
    <name evidence="1" type="ORF">J1C56_09000</name>
</gene>
<dbReference type="Proteomes" id="UP001138921">
    <property type="component" value="Unassembled WGS sequence"/>
</dbReference>